<dbReference type="EMBL" id="CP001933">
    <property type="protein sequence ID" value="ADD07440.2"/>
    <property type="molecule type" value="Genomic_DNA"/>
</dbReference>
<dbReference type="Proteomes" id="UP000001879">
    <property type="component" value="Plasmid pNMAG01"/>
</dbReference>
<dbReference type="AlphaFoldDB" id="D3T1I1"/>
<sequence length="67" mass="7687">MGIAGHESDTSDEVEYAESKAINVRDNLEIEGGGTWSVCNTNIDVAERNLRQLPYQDRYWWRIETAI</sequence>
<evidence type="ECO:0000313" key="1">
    <source>
        <dbReference type="EMBL" id="ADD07440.2"/>
    </source>
</evidence>
<keyword evidence="1" id="KW-0614">Plasmid</keyword>
<reference evidence="1 2" key="2">
    <citation type="journal article" date="2012" name="BMC Genomics">
        <title>A comparative genomics perspective on the genetic content of the alkaliphilic haloarchaeon Natrialba magadii ATCC 43099T.</title>
        <authorList>
            <person name="Siddaramappa S."/>
            <person name="Challacombe J.F."/>
            <person name="Decastro R.E."/>
            <person name="Pfeiffer F."/>
            <person name="Sastre D.E."/>
            <person name="Gimenez M.I."/>
            <person name="Paggi R.A."/>
            <person name="Detter J.C."/>
            <person name="Davenport K.W."/>
            <person name="Goodwin L.A."/>
            <person name="Kyrpides N."/>
            <person name="Tapia R."/>
            <person name="Pitluck S."/>
            <person name="Lucas S."/>
            <person name="Woyke T."/>
            <person name="Maupin-Furlow J.A."/>
        </authorList>
    </citation>
    <scope>NUCLEOTIDE SEQUENCE [LARGE SCALE GENOMIC DNA]</scope>
    <source>
        <strain evidence="2">ATCC 43099 / DSM 3394 / CCM 3739 / CIP 104546 / IAM 13178 / JCM 8861 / NBRC 102185 / NCIMB 2190 / MS3</strain>
    </source>
</reference>
<proteinExistence type="predicted"/>
<name>D3T1I1_NATMM</name>
<gene>
    <name evidence="1" type="ordered locus">Nmag_3899</name>
</gene>
<reference evidence="2" key="1">
    <citation type="submission" date="2010-02" db="EMBL/GenBank/DDBJ databases">
        <title>Complete sequence of plasmid 1 of Natrialba magadii ATCC 43099.</title>
        <authorList>
            <consortium name="US DOE Joint Genome Institute"/>
            <person name="Lucas S."/>
            <person name="Copeland A."/>
            <person name="Lapidus A."/>
            <person name="Cheng J.-F."/>
            <person name="Bruce D."/>
            <person name="Goodwin L."/>
            <person name="Pitluck S."/>
            <person name="Davenport K."/>
            <person name="Saunders E."/>
            <person name="Detter J.C."/>
            <person name="Han C."/>
            <person name="Tapia R."/>
            <person name="Land M."/>
            <person name="Hauser L."/>
            <person name="Kyrpides N."/>
            <person name="Mikhailova N."/>
            <person name="De Castro R.E."/>
            <person name="Maupin-Furlow J.A."/>
            <person name="Woyke T."/>
        </authorList>
    </citation>
    <scope>NUCLEOTIDE SEQUENCE [LARGE SCALE GENOMIC DNA]</scope>
    <source>
        <strain evidence="2">ATCC 43099 / DSM 3394 / CCM 3739 / CIP 104546 / IAM 13178 / JCM 8861 / NBRC 102185 / NCIMB 2190 / MS3</strain>
        <plasmid evidence="2">pNMAG01</plasmid>
    </source>
</reference>
<dbReference type="RefSeq" id="WP_148221943.1">
    <property type="nucleotide sequence ID" value="NC_013923.1"/>
</dbReference>
<dbReference type="GeneID" id="41351104"/>
<dbReference type="OrthoDB" id="226336at2157"/>
<geneLocation type="plasmid" evidence="1 2">
    <name>pNMAG01</name>
</geneLocation>
<dbReference type="KEGG" id="nmg:Nmag_3899"/>
<accession>D3T1I1</accession>
<protein>
    <submittedName>
        <fullName evidence="1">Uncharacterized protein</fullName>
    </submittedName>
</protein>
<keyword evidence="2" id="KW-1185">Reference proteome</keyword>
<evidence type="ECO:0000313" key="2">
    <source>
        <dbReference type="Proteomes" id="UP000001879"/>
    </source>
</evidence>
<organism evidence="1 2">
    <name type="scientific">Natrialba magadii (strain ATCC 43099 / DSM 3394 / CCM 3739 / CIP 104546 / IAM 13178 / JCM 8861 / NBRC 102185 / NCIMB 2190 / MS3)</name>
    <name type="common">Natronobacterium magadii</name>
    <dbReference type="NCBI Taxonomy" id="547559"/>
    <lineage>
        <taxon>Archaea</taxon>
        <taxon>Methanobacteriati</taxon>
        <taxon>Methanobacteriota</taxon>
        <taxon>Stenosarchaea group</taxon>
        <taxon>Halobacteria</taxon>
        <taxon>Halobacteriales</taxon>
        <taxon>Natrialbaceae</taxon>
        <taxon>Natrialba</taxon>
    </lineage>
</organism>